<feature type="domain" description="Spore coat protein X/V" evidence="2">
    <location>
        <begin position="40"/>
        <end position="97"/>
    </location>
</feature>
<sequence length="162" mass="18155">MNQEVYRADLENSNSSNNTRWNALDPNSVHPLSRCFGDNEDVVQDNVQKVKEFQYSEEWIFIKDSCEVDVETTDTKIALSLVASLNAFITAIIEISILSSSDAEDVKQSIFQSTGIKQVNIQKTIIENSKDVKVHTTDTNIAINIQILLQIALALLINLDIL</sequence>
<comment type="caution">
    <text evidence="3">The sequence shown here is derived from an EMBL/GenBank/DDBJ whole genome shotgun (WGS) entry which is preliminary data.</text>
</comment>
<evidence type="ECO:0000259" key="2">
    <source>
        <dbReference type="Pfam" id="PF07552"/>
    </source>
</evidence>
<feature type="compositionally biased region" description="Basic and acidic residues" evidence="1">
    <location>
        <begin position="1"/>
        <end position="10"/>
    </location>
</feature>
<evidence type="ECO:0000313" key="3">
    <source>
        <dbReference type="EMBL" id="NCU18551.1"/>
    </source>
</evidence>
<name>A0ABX0A593_9BACI</name>
<evidence type="ECO:0000313" key="4">
    <source>
        <dbReference type="Proteomes" id="UP000743899"/>
    </source>
</evidence>
<dbReference type="Proteomes" id="UP000743899">
    <property type="component" value="Unassembled WGS sequence"/>
</dbReference>
<feature type="domain" description="Spore coat protein X/V" evidence="2">
    <location>
        <begin position="104"/>
        <end position="161"/>
    </location>
</feature>
<evidence type="ECO:0000256" key="1">
    <source>
        <dbReference type="SAM" id="MobiDB-lite"/>
    </source>
</evidence>
<reference evidence="3 4" key="1">
    <citation type="submission" date="2020-01" db="EMBL/GenBank/DDBJ databases">
        <title>A novel Bacillus sp. from Pasinler.</title>
        <authorList>
            <person name="Adiguzel A."/>
            <person name="Ay H."/>
            <person name="Baltaci M.O."/>
        </authorList>
    </citation>
    <scope>NUCLEOTIDE SEQUENCE [LARGE SCALE GENOMIC DNA]</scope>
    <source>
        <strain evidence="3 4">P1</strain>
    </source>
</reference>
<organism evidence="3 4">
    <name type="scientific">Pallidibacillus pasinlerensis</name>
    <dbReference type="NCBI Taxonomy" id="2703818"/>
    <lineage>
        <taxon>Bacteria</taxon>
        <taxon>Bacillati</taxon>
        <taxon>Bacillota</taxon>
        <taxon>Bacilli</taxon>
        <taxon>Bacillales</taxon>
        <taxon>Bacillaceae</taxon>
        <taxon>Pallidibacillus</taxon>
    </lineage>
</organism>
<dbReference type="RefSeq" id="WP_161921380.1">
    <property type="nucleotide sequence ID" value="NZ_JAACYS010000066.1"/>
</dbReference>
<dbReference type="Pfam" id="PF07552">
    <property type="entry name" value="Coat_X"/>
    <property type="match status" value="2"/>
</dbReference>
<feature type="compositionally biased region" description="Polar residues" evidence="1">
    <location>
        <begin position="11"/>
        <end position="21"/>
    </location>
</feature>
<feature type="region of interest" description="Disordered" evidence="1">
    <location>
        <begin position="1"/>
        <end position="24"/>
    </location>
</feature>
<protein>
    <submittedName>
        <fullName evidence="3">Spore coat protein</fullName>
    </submittedName>
</protein>
<keyword evidence="3" id="KW-0946">Virion</keyword>
<proteinExistence type="predicted"/>
<dbReference type="EMBL" id="JAACYS010000066">
    <property type="protein sequence ID" value="NCU18551.1"/>
    <property type="molecule type" value="Genomic_DNA"/>
</dbReference>
<dbReference type="InterPro" id="IPR011428">
    <property type="entry name" value="Spore_coat_X/V"/>
</dbReference>
<keyword evidence="3" id="KW-0167">Capsid protein</keyword>
<gene>
    <name evidence="3" type="ORF">GW534_12630</name>
</gene>
<keyword evidence="4" id="KW-1185">Reference proteome</keyword>
<accession>A0ABX0A593</accession>